<reference evidence="1 2" key="1">
    <citation type="submission" date="2018-11" db="EMBL/GenBank/DDBJ databases">
        <title>Genome sequencing of Paenibacillus lentus DSM25539(T).</title>
        <authorList>
            <person name="Kook J.-K."/>
            <person name="Park S.-N."/>
            <person name="Lim Y.K."/>
        </authorList>
    </citation>
    <scope>NUCLEOTIDE SEQUENCE [LARGE SCALE GENOMIC DNA]</scope>
    <source>
        <strain evidence="1 2">DSM 25539</strain>
    </source>
</reference>
<organism evidence="1 2">
    <name type="scientific">Paenibacillus lentus</name>
    <dbReference type="NCBI Taxonomy" id="1338368"/>
    <lineage>
        <taxon>Bacteria</taxon>
        <taxon>Bacillati</taxon>
        <taxon>Bacillota</taxon>
        <taxon>Bacilli</taxon>
        <taxon>Bacillales</taxon>
        <taxon>Paenibacillaceae</taxon>
        <taxon>Paenibacillus</taxon>
    </lineage>
</organism>
<name>A0A3S8RPM8_9BACL</name>
<accession>A0A3S8RPM8</accession>
<evidence type="ECO:0000313" key="2">
    <source>
        <dbReference type="Proteomes" id="UP000273145"/>
    </source>
</evidence>
<dbReference type="RefSeq" id="WP_125080936.1">
    <property type="nucleotide sequence ID" value="NZ_CP034248.1"/>
</dbReference>
<dbReference type="KEGG" id="plen:EIM92_00150"/>
<evidence type="ECO:0000313" key="1">
    <source>
        <dbReference type="EMBL" id="AZK44799.1"/>
    </source>
</evidence>
<dbReference type="OrthoDB" id="9976509at2"/>
<dbReference type="EMBL" id="CP034248">
    <property type="protein sequence ID" value="AZK44799.1"/>
    <property type="molecule type" value="Genomic_DNA"/>
</dbReference>
<dbReference type="Proteomes" id="UP000273145">
    <property type="component" value="Chromosome"/>
</dbReference>
<dbReference type="AlphaFoldDB" id="A0A3S8RPM8"/>
<proteinExistence type="predicted"/>
<keyword evidence="2" id="KW-1185">Reference proteome</keyword>
<gene>
    <name evidence="1" type="ORF">EIM92_00150</name>
</gene>
<sequence length="128" mass="14704">MKTRFDETKRWVTSTGDVIEIVNMETTHLMNTIRMFAQKPYISMGIIVKDIERNAVCYNANNAWTPFSREVVDVKKKSINNITSMNEEEIIKYSLNSPLGKAMLDELQSRGVNIQNFIEMVSNGCESF</sequence>
<protein>
    <submittedName>
        <fullName evidence="1">Uncharacterized protein</fullName>
    </submittedName>
</protein>